<sequence>MSSQLCAHLYRRAQCLDEPTKKILSYFAAFLKKIKLKLLEKDLLFKCASVILQQSKFLTHKNLSLDNLVY</sequence>
<protein>
    <submittedName>
        <fullName evidence="1">Uncharacterized protein</fullName>
    </submittedName>
</protein>
<evidence type="ECO:0000313" key="1">
    <source>
        <dbReference type="EMBL" id="CAA9538985.1"/>
    </source>
</evidence>
<proteinExistence type="predicted"/>
<reference evidence="1" key="1">
    <citation type="submission" date="2020-02" db="EMBL/GenBank/DDBJ databases">
        <authorList>
            <person name="Meier V. D."/>
        </authorList>
    </citation>
    <scope>NUCLEOTIDE SEQUENCE</scope>
    <source>
        <strain evidence="1">AVDCRST_MAG96</strain>
    </source>
</reference>
<dbReference type="EMBL" id="CADCVN010001621">
    <property type="protein sequence ID" value="CAA9538985.1"/>
    <property type="molecule type" value="Genomic_DNA"/>
</dbReference>
<gene>
    <name evidence="1" type="ORF">AVDCRST_MAG96-4142</name>
</gene>
<accession>A0A6J4U5J0</accession>
<dbReference type="AlphaFoldDB" id="A0A6J4U5J0"/>
<organism evidence="1">
    <name type="scientific">uncultured Segetibacter sp</name>
    <dbReference type="NCBI Taxonomy" id="481133"/>
    <lineage>
        <taxon>Bacteria</taxon>
        <taxon>Pseudomonadati</taxon>
        <taxon>Bacteroidota</taxon>
        <taxon>Chitinophagia</taxon>
        <taxon>Chitinophagales</taxon>
        <taxon>Chitinophagaceae</taxon>
        <taxon>Segetibacter</taxon>
        <taxon>environmental samples</taxon>
    </lineage>
</organism>
<name>A0A6J4U5J0_9BACT</name>